<organism evidence="1 3">
    <name type="scientific">Trichuris suis</name>
    <name type="common">pig whipworm</name>
    <dbReference type="NCBI Taxonomy" id="68888"/>
    <lineage>
        <taxon>Eukaryota</taxon>
        <taxon>Metazoa</taxon>
        <taxon>Ecdysozoa</taxon>
        <taxon>Nematoda</taxon>
        <taxon>Enoplea</taxon>
        <taxon>Dorylaimia</taxon>
        <taxon>Trichinellida</taxon>
        <taxon>Trichuridae</taxon>
        <taxon>Trichuris</taxon>
    </lineage>
</organism>
<evidence type="ECO:0000313" key="1">
    <source>
        <dbReference type="EMBL" id="KFD58505.1"/>
    </source>
</evidence>
<feature type="non-terminal residue" evidence="1">
    <location>
        <position position="1"/>
    </location>
</feature>
<reference evidence="1 3" key="1">
    <citation type="journal article" date="2014" name="Nat. Genet.">
        <title>Genome and transcriptome of the porcine whipworm Trichuris suis.</title>
        <authorList>
            <person name="Jex A.R."/>
            <person name="Nejsum P."/>
            <person name="Schwarz E.M."/>
            <person name="Hu L."/>
            <person name="Young N.D."/>
            <person name="Hall R.S."/>
            <person name="Korhonen P.K."/>
            <person name="Liao S."/>
            <person name="Thamsborg S."/>
            <person name="Xia J."/>
            <person name="Xu P."/>
            <person name="Wang S."/>
            <person name="Scheerlinck J.P."/>
            <person name="Hofmann A."/>
            <person name="Sternberg P.W."/>
            <person name="Wang J."/>
            <person name="Gasser R.B."/>
        </authorList>
    </citation>
    <scope>NUCLEOTIDE SEQUENCE [LARGE SCALE GENOMIC DNA]</scope>
    <source>
        <strain evidence="2">DCEP-RM93F</strain>
        <strain evidence="1">DCEP-RM93M</strain>
    </source>
</reference>
<evidence type="ECO:0000313" key="2">
    <source>
        <dbReference type="EMBL" id="KFD65134.1"/>
    </source>
</evidence>
<dbReference type="EMBL" id="KL363184">
    <property type="protein sequence ID" value="KFD58505.1"/>
    <property type="molecule type" value="Genomic_DNA"/>
</dbReference>
<dbReference type="Proteomes" id="UP000030758">
    <property type="component" value="Unassembled WGS sequence"/>
</dbReference>
<gene>
    <name evidence="1" type="ORF">M513_00731</name>
    <name evidence="2" type="ORF">M514_00731</name>
</gene>
<evidence type="ECO:0000313" key="3">
    <source>
        <dbReference type="Proteomes" id="UP000030764"/>
    </source>
</evidence>
<keyword evidence="3" id="KW-1185">Reference proteome</keyword>
<dbReference type="AlphaFoldDB" id="A0A085MMQ9"/>
<feature type="non-terminal residue" evidence="1">
    <location>
        <position position="62"/>
    </location>
</feature>
<protein>
    <submittedName>
        <fullName evidence="1">Uncharacterized protein</fullName>
    </submittedName>
</protein>
<dbReference type="EMBL" id="KL367544">
    <property type="protein sequence ID" value="KFD65134.1"/>
    <property type="molecule type" value="Genomic_DNA"/>
</dbReference>
<accession>A0A085MMQ9</accession>
<name>A0A085MMQ9_9BILA</name>
<dbReference type="Proteomes" id="UP000030764">
    <property type="component" value="Unassembled WGS sequence"/>
</dbReference>
<proteinExistence type="predicted"/>
<sequence length="62" mass="6976">ALNGFEGNDCPHVCIEDQHYVHQTHEEANSVLRELALTLAVLEKLDIKRRIDQCQSCEAASL</sequence>